<keyword evidence="1" id="KW-0472">Membrane</keyword>
<name>A0A1F5ISK6_9BACT</name>
<evidence type="ECO:0000256" key="1">
    <source>
        <dbReference type="SAM" id="Phobius"/>
    </source>
</evidence>
<protein>
    <submittedName>
        <fullName evidence="2">Uncharacterized protein</fullName>
    </submittedName>
</protein>
<proteinExistence type="predicted"/>
<accession>A0A1F5ISK6</accession>
<evidence type="ECO:0000313" key="2">
    <source>
        <dbReference type="EMBL" id="OGE19358.1"/>
    </source>
</evidence>
<keyword evidence="1" id="KW-1133">Transmembrane helix</keyword>
<comment type="caution">
    <text evidence="2">The sequence shown here is derived from an EMBL/GenBank/DDBJ whole genome shotgun (WGS) entry which is preliminary data.</text>
</comment>
<feature type="transmembrane region" description="Helical" evidence="1">
    <location>
        <begin position="6"/>
        <end position="29"/>
    </location>
</feature>
<keyword evidence="1" id="KW-0812">Transmembrane</keyword>
<sequence>MKALGIKQVITIIVVLVLVVGLVVGIYLVQKQQTLKSKATTSFVNAFEIKDSNGNVITCDASTNPPTCNTPTLDINVKVIDKALLVP</sequence>
<gene>
    <name evidence="2" type="ORF">A2871_00715</name>
</gene>
<reference evidence="2 3" key="1">
    <citation type="journal article" date="2016" name="Nat. Commun.">
        <title>Thousands of microbial genomes shed light on interconnected biogeochemical processes in an aquifer system.</title>
        <authorList>
            <person name="Anantharaman K."/>
            <person name="Brown C.T."/>
            <person name="Hug L.A."/>
            <person name="Sharon I."/>
            <person name="Castelle C.J."/>
            <person name="Probst A.J."/>
            <person name="Thomas B.C."/>
            <person name="Singh A."/>
            <person name="Wilkins M.J."/>
            <person name="Karaoz U."/>
            <person name="Brodie E.L."/>
            <person name="Williams K.H."/>
            <person name="Hubbard S.S."/>
            <person name="Banfield J.F."/>
        </authorList>
    </citation>
    <scope>NUCLEOTIDE SEQUENCE [LARGE SCALE GENOMIC DNA]</scope>
</reference>
<organism evidence="2 3">
    <name type="scientific">Candidatus Daviesbacteria bacterium RIFCSPHIGHO2_01_FULL_41_23</name>
    <dbReference type="NCBI Taxonomy" id="1797764"/>
    <lineage>
        <taxon>Bacteria</taxon>
        <taxon>Candidatus Daviesiibacteriota</taxon>
    </lineage>
</organism>
<dbReference type="AlphaFoldDB" id="A0A1F5ISK6"/>
<evidence type="ECO:0000313" key="3">
    <source>
        <dbReference type="Proteomes" id="UP000176336"/>
    </source>
</evidence>
<dbReference type="EMBL" id="MFCR01000003">
    <property type="protein sequence ID" value="OGE19358.1"/>
    <property type="molecule type" value="Genomic_DNA"/>
</dbReference>
<dbReference type="Proteomes" id="UP000176336">
    <property type="component" value="Unassembled WGS sequence"/>
</dbReference>